<keyword evidence="6" id="KW-1185">Reference proteome</keyword>
<evidence type="ECO:0000259" key="4">
    <source>
        <dbReference type="Pfam" id="PF13960"/>
    </source>
</evidence>
<dbReference type="GeneID" id="110799105"/>
<keyword evidence="2" id="KW-0812">Transmembrane</keyword>
<organism evidence="6 7">
    <name type="scientific">Spinacia oleracea</name>
    <name type="common">Spinach</name>
    <dbReference type="NCBI Taxonomy" id="3562"/>
    <lineage>
        <taxon>Eukaryota</taxon>
        <taxon>Viridiplantae</taxon>
        <taxon>Streptophyta</taxon>
        <taxon>Embryophyta</taxon>
        <taxon>Tracheophyta</taxon>
        <taxon>Spermatophyta</taxon>
        <taxon>Magnoliopsida</taxon>
        <taxon>eudicotyledons</taxon>
        <taxon>Gunneridae</taxon>
        <taxon>Pentapetalae</taxon>
        <taxon>Caryophyllales</taxon>
        <taxon>Chenopodiaceae</taxon>
        <taxon>Chenopodioideae</taxon>
        <taxon>Anserineae</taxon>
        <taxon>Spinacia</taxon>
    </lineage>
</organism>
<reference evidence="7" key="2">
    <citation type="submission" date="2025-08" db="UniProtKB">
        <authorList>
            <consortium name="RefSeq"/>
        </authorList>
    </citation>
    <scope>IDENTIFICATION</scope>
    <source>
        <tissue evidence="7">Leaf</tissue>
    </source>
</reference>
<reference evidence="6" key="1">
    <citation type="journal article" date="2021" name="Nat. Commun.">
        <title>Genomic analyses provide insights into spinach domestication and the genetic basis of agronomic traits.</title>
        <authorList>
            <person name="Cai X."/>
            <person name="Sun X."/>
            <person name="Xu C."/>
            <person name="Sun H."/>
            <person name="Wang X."/>
            <person name="Ge C."/>
            <person name="Zhang Z."/>
            <person name="Wang Q."/>
            <person name="Fei Z."/>
            <person name="Jiao C."/>
            <person name="Wang Q."/>
        </authorList>
    </citation>
    <scope>NUCLEOTIDE SEQUENCE [LARGE SCALE GENOMIC DNA]</scope>
    <source>
        <strain evidence="6">cv. Varoflay</strain>
    </source>
</reference>
<dbReference type="InterPro" id="IPR029480">
    <property type="entry name" value="Transpos_assoc"/>
</dbReference>
<name>A0A9R0J3H1_SPIOL</name>
<accession>A0A9R0J3H1</accession>
<evidence type="ECO:0000313" key="7">
    <source>
        <dbReference type="RefSeq" id="XP_021859997.2"/>
    </source>
</evidence>
<sequence length="1168" mass="135844">MRFRGVWYPGARAAGRVAAASMRFFLPFLVLIVVFLPVLVVIVVFLPILVLAVVCFSACTSSDCNVSACNRDKMSSWTNFLQSSNEYEKGVEDYLDKAFSTQAIGDQITCPCKVCYHRFWHHRETIFNHLIANGIEPGTEGWHCYEKGMSSTSNTKRNVEDNTPDMHDDIERLIYDVHRDVAERYEGVGDEPNDEAKKFYKLCTHGLTNVATSDILDFIREALLDASNVPNSFNEAKKLIKDLGLHYDKIDACRNDCMLYWKEHEAAMSCHVCHASRWKETKTENQDDISNQPSKKVHNVPTKVLWNFPLKPRLQRLYMCSETAELLKCHDEERDKDELLRHPADGEAWKEFDLKYPNFAKEARNVRLGLASDGFNPFRTMSTQHSTWPVVLINYNLPPWLCMKPEFLMLSLLIPGPTSPGNDIDVYLQPLVQELKDLWEYGLDTYDAEKRQTFKMHAALQSTTSDFPGYAMLSSSSTKGKFICPYCHYETDHHHLSNSNKSCYCAHRRWLDENHPWRHDMESFNGEKEERTSPDPLTGTQISSLLENWENKFGKLQPKKKYPDCPWRKSSIFHTLPYWKDCGCRHHLDVMHIEKNICDSMLGTLLDIPGKSKDHHKARLDLQEMGIREELHPVDIDDERYVLLPKASFSMTEEEKRIFCSVLKKAKLPQGCASNIARCVQVKEGKILGYKSHDAHIIMQHLLPAAIRKTLPKHVALPLIRLSGFFREICKRVINPKDLDRLQAEIVETLCELERIFPPSFFDIMVHLPIHFVDEIKRGGPVCDWWMYPIERYLGKLKSYVKNRCRPEASIAEGYLAEECLIFCSRYLNAGAKKRSKWFNKSQEKTDEIDEESPLFPKAGYPLGRKKKGKKKRNSYTLDSNTMALAHRYVLFNCQDAQVENYIKEHEEFVKKKSRDRRKRRWKEAQEHSNEFMVWFREKVELDNVPDHIKWLSIGPSRIARRYTGYFCNGYKFYTRDHDEKCKTQNSGVSLTALTPSFASSKVHNSVLGNVTYYGIVKSIIEIDYWSAFSVVLFECDWFHVEVDDYGLTRVNFKKFCSKYDPFVLASQVHQVFYTQDGLEEDWYYVNRNLPRDFFYAEGQSENTYMNEVLEPAEDVIPAKNHDEHRNWNIEGAYDRVDVPANTEMRDGSYEDSSDIDDTDWDWMEPSK</sequence>
<dbReference type="Pfam" id="PF13960">
    <property type="entry name" value="DUF4218"/>
    <property type="match status" value="1"/>
</dbReference>
<dbReference type="InterPro" id="IPR025452">
    <property type="entry name" value="DUF4218"/>
</dbReference>
<feature type="transmembrane region" description="Helical" evidence="2">
    <location>
        <begin position="24"/>
        <end position="54"/>
    </location>
</feature>
<keyword evidence="2" id="KW-1133">Transmembrane helix</keyword>
<dbReference type="Pfam" id="PF13963">
    <property type="entry name" value="Transpos_assoc"/>
    <property type="match status" value="1"/>
</dbReference>
<protein>
    <recommendedName>
        <fullName evidence="8">DUF4218 domain-containing protein</fullName>
    </recommendedName>
</protein>
<feature type="domain" description="DUF4216" evidence="3">
    <location>
        <begin position="1021"/>
        <end position="1084"/>
    </location>
</feature>
<dbReference type="InterPro" id="IPR025312">
    <property type="entry name" value="DUF4216"/>
</dbReference>
<evidence type="ECO:0008006" key="8">
    <source>
        <dbReference type="Google" id="ProtNLM"/>
    </source>
</evidence>
<feature type="domain" description="Transposase-associated" evidence="5">
    <location>
        <begin position="77"/>
        <end position="142"/>
    </location>
</feature>
<gene>
    <name evidence="7" type="primary">LOC110799105</name>
</gene>
<evidence type="ECO:0000259" key="3">
    <source>
        <dbReference type="Pfam" id="PF13952"/>
    </source>
</evidence>
<evidence type="ECO:0000256" key="2">
    <source>
        <dbReference type="SAM" id="Phobius"/>
    </source>
</evidence>
<dbReference type="PANTHER" id="PTHR48258">
    <property type="entry name" value="DUF4218 DOMAIN-CONTAINING PROTEIN-RELATED"/>
    <property type="match status" value="1"/>
</dbReference>
<dbReference type="AlphaFoldDB" id="A0A9R0J3H1"/>
<evidence type="ECO:0000313" key="6">
    <source>
        <dbReference type="Proteomes" id="UP000813463"/>
    </source>
</evidence>
<dbReference type="PANTHER" id="PTHR48258:SF8">
    <property type="entry name" value="DUF4216 DOMAIN-CONTAINING PROTEIN"/>
    <property type="match status" value="1"/>
</dbReference>
<dbReference type="Pfam" id="PF02992">
    <property type="entry name" value="Transposase_21"/>
    <property type="match status" value="1"/>
</dbReference>
<evidence type="ECO:0000256" key="1">
    <source>
        <dbReference type="SAM" id="MobiDB-lite"/>
    </source>
</evidence>
<dbReference type="Pfam" id="PF13952">
    <property type="entry name" value="DUF4216"/>
    <property type="match status" value="1"/>
</dbReference>
<feature type="domain" description="DUF4218" evidence="4">
    <location>
        <begin position="729"/>
        <end position="837"/>
    </location>
</feature>
<feature type="compositionally biased region" description="Acidic residues" evidence="1">
    <location>
        <begin position="1150"/>
        <end position="1168"/>
    </location>
</feature>
<proteinExistence type="predicted"/>
<feature type="region of interest" description="Disordered" evidence="1">
    <location>
        <begin position="1144"/>
        <end position="1168"/>
    </location>
</feature>
<keyword evidence="2" id="KW-0472">Membrane</keyword>
<dbReference type="Proteomes" id="UP000813463">
    <property type="component" value="Chromosome 1"/>
</dbReference>
<dbReference type="InterPro" id="IPR004242">
    <property type="entry name" value="Transposase_21"/>
</dbReference>
<evidence type="ECO:0000259" key="5">
    <source>
        <dbReference type="Pfam" id="PF13963"/>
    </source>
</evidence>
<dbReference type="RefSeq" id="XP_021859997.2">
    <property type="nucleotide sequence ID" value="XM_022004305.2"/>
</dbReference>
<dbReference type="KEGG" id="soe:110799105"/>